<dbReference type="OrthoDB" id="9801795at2"/>
<accession>A0A367WHR3</accession>
<comment type="caution">
    <text evidence="5">The sequence shown here is derived from an EMBL/GenBank/DDBJ whole genome shotgun (WGS) entry which is preliminary data.</text>
</comment>
<feature type="domain" description="Acetyl-CoA hydrolase/transferase N-terminal" evidence="3">
    <location>
        <begin position="14"/>
        <end position="172"/>
    </location>
</feature>
<organism evidence="5 6">
    <name type="scientific">Thalassospira profundimaris</name>
    <dbReference type="NCBI Taxonomy" id="502049"/>
    <lineage>
        <taxon>Bacteria</taxon>
        <taxon>Pseudomonadati</taxon>
        <taxon>Pseudomonadota</taxon>
        <taxon>Alphaproteobacteria</taxon>
        <taxon>Rhodospirillales</taxon>
        <taxon>Thalassospiraceae</taxon>
        <taxon>Thalassospira</taxon>
    </lineage>
</organism>
<dbReference type="InterPro" id="IPR046433">
    <property type="entry name" value="ActCoA_hydro"/>
</dbReference>
<dbReference type="InterPro" id="IPR026888">
    <property type="entry name" value="AcetylCoA_hyd_C"/>
</dbReference>
<dbReference type="GO" id="GO:0008775">
    <property type="term" value="F:acetate CoA-transferase activity"/>
    <property type="evidence" value="ECO:0007669"/>
    <property type="project" value="InterPro"/>
</dbReference>
<name>A0A367WHR3_9PROT</name>
<keyword evidence="2" id="KW-0808">Transferase</keyword>
<dbReference type="AlphaFoldDB" id="A0A367WHR3"/>
<evidence type="ECO:0000256" key="2">
    <source>
        <dbReference type="ARBA" id="ARBA00022679"/>
    </source>
</evidence>
<dbReference type="Pfam" id="PF13336">
    <property type="entry name" value="AcetylCoA_hyd_C"/>
    <property type="match status" value="1"/>
</dbReference>
<dbReference type="SUPFAM" id="SSF100950">
    <property type="entry name" value="NagB/RpiA/CoA transferase-like"/>
    <property type="match status" value="2"/>
</dbReference>
<dbReference type="InterPro" id="IPR038460">
    <property type="entry name" value="AcetylCoA_hyd_C_sf"/>
</dbReference>
<sequence length="422" mass="44702">MPKVVPLEELDLKDYIRAGDTIFWGQAAAEPLALTTALVTQRAELGGVNAFVGISWHDTVSQDYCDHIVYRSYCGTGKNRLLARTGRLDILPVHYSSFAQKLTGNVDVLFLQLAPGRSPGTYSFGLACEYLWPLIRASRVVIAEVNDALPATQSTVEISADDIDIVVHTSRKPMTPPTAEPDALQSAIAQNVAALIPDGATLQIGLGALPSAILSALGSHRHLGVHTGLFVDGLTDLIEAGVIDNSRKKIYPGISLAGLIAGSEKTFKLCKEPDLLFLAPTSQTHGLSTLARIEQFTAINSALEVDLGGQANTETTGRDYVGAIGGGTDFARGGAASKGGLPIIALPSARRLRDGTLKSCIVPKLSGPASLARSDAGIIVTEYGHADLRGVGLAERASRLCSIAHPDLRETLEREMRNQAIP</sequence>
<dbReference type="RefSeq" id="WP_114090622.1">
    <property type="nucleotide sequence ID" value="NZ_JPWH01000036.1"/>
</dbReference>
<dbReference type="InterPro" id="IPR037171">
    <property type="entry name" value="NagB/RpiA_transferase-like"/>
</dbReference>
<dbReference type="InterPro" id="IPR003702">
    <property type="entry name" value="ActCoA_hydro_N"/>
</dbReference>
<dbReference type="Gene3D" id="3.40.1080.10">
    <property type="entry name" value="Glutaconate Coenzyme A-transferase"/>
    <property type="match status" value="1"/>
</dbReference>
<evidence type="ECO:0000313" key="5">
    <source>
        <dbReference type="EMBL" id="RCK40996.1"/>
    </source>
</evidence>
<dbReference type="Pfam" id="PF02550">
    <property type="entry name" value="AcetylCoA_hydro"/>
    <property type="match status" value="1"/>
</dbReference>
<evidence type="ECO:0000259" key="3">
    <source>
        <dbReference type="Pfam" id="PF02550"/>
    </source>
</evidence>
<dbReference type="PANTHER" id="PTHR21432:SF20">
    <property type="entry name" value="ACETYL-COA HYDROLASE"/>
    <property type="match status" value="1"/>
</dbReference>
<dbReference type="Gene3D" id="3.40.1080.20">
    <property type="entry name" value="Acetyl-CoA hydrolase/transferase C-terminal domain"/>
    <property type="match status" value="1"/>
</dbReference>
<dbReference type="PANTHER" id="PTHR21432">
    <property type="entry name" value="ACETYL-COA HYDROLASE-RELATED"/>
    <property type="match status" value="1"/>
</dbReference>
<proteinExistence type="inferred from homology"/>
<dbReference type="GO" id="GO:0006083">
    <property type="term" value="P:acetate metabolic process"/>
    <property type="evidence" value="ECO:0007669"/>
    <property type="project" value="InterPro"/>
</dbReference>
<comment type="similarity">
    <text evidence="1">Belongs to the acetyl-CoA hydrolase/transferase family.</text>
</comment>
<reference evidence="5 6" key="1">
    <citation type="submission" date="2014-07" db="EMBL/GenBank/DDBJ databases">
        <title>Draft genome sequence of Thalassospira profundimaris S25-3-2.</title>
        <authorList>
            <person name="Lai Q."/>
            <person name="Shao Z."/>
        </authorList>
    </citation>
    <scope>NUCLEOTIDE SEQUENCE [LARGE SCALE GENOMIC DNA]</scope>
    <source>
        <strain evidence="5 6">S25-3-2</strain>
    </source>
</reference>
<dbReference type="Gene3D" id="3.30.750.70">
    <property type="entry name" value="4-hydroxybutyrate coenzyme like domains"/>
    <property type="match status" value="1"/>
</dbReference>
<protein>
    <submittedName>
        <fullName evidence="5">Uncharacterized protein</fullName>
    </submittedName>
</protein>
<evidence type="ECO:0000256" key="1">
    <source>
        <dbReference type="ARBA" id="ARBA00009632"/>
    </source>
</evidence>
<evidence type="ECO:0000259" key="4">
    <source>
        <dbReference type="Pfam" id="PF13336"/>
    </source>
</evidence>
<gene>
    <name evidence="5" type="ORF">TH25_24030</name>
</gene>
<dbReference type="EMBL" id="JPWH01000036">
    <property type="protein sequence ID" value="RCK40996.1"/>
    <property type="molecule type" value="Genomic_DNA"/>
</dbReference>
<dbReference type="Proteomes" id="UP000252517">
    <property type="component" value="Unassembled WGS sequence"/>
</dbReference>
<evidence type="ECO:0000313" key="6">
    <source>
        <dbReference type="Proteomes" id="UP000252517"/>
    </source>
</evidence>
<feature type="domain" description="Acetyl-CoA hydrolase/transferase C-terminal" evidence="4">
    <location>
        <begin position="262"/>
        <end position="415"/>
    </location>
</feature>